<feature type="region of interest" description="Disordered" evidence="1">
    <location>
        <begin position="60"/>
        <end position="79"/>
    </location>
</feature>
<dbReference type="Proteomes" id="UP000507245">
    <property type="component" value="Unassembled WGS sequence"/>
</dbReference>
<name>A0A6J5XG61_PRUAR</name>
<sequence>MLPPTCVPYFFTLSSLFINPLLPGGCYGSIDWVVTVEGGYGGGYGVQEFDSSQGSDCGEGWPWSRSGSSPEKARSYGGWQRSYGSSLEKARKLALVGNKRERRGDAEGNERERGLRTRLFYI</sequence>
<keyword evidence="4" id="KW-1185">Reference proteome</keyword>
<feature type="chain" id="PRO_5026747893" evidence="2">
    <location>
        <begin position="29"/>
        <end position="122"/>
    </location>
</feature>
<evidence type="ECO:0000256" key="1">
    <source>
        <dbReference type="SAM" id="MobiDB-lite"/>
    </source>
</evidence>
<evidence type="ECO:0000313" key="4">
    <source>
        <dbReference type="Proteomes" id="UP000507245"/>
    </source>
</evidence>
<dbReference type="AlphaFoldDB" id="A0A6J5XG61"/>
<reference evidence="4" key="1">
    <citation type="journal article" date="2020" name="Genome Biol.">
        <title>Gamete binning: chromosome-level and haplotype-resolved genome assembly enabled by high-throughput single-cell sequencing of gamete genomes.</title>
        <authorList>
            <person name="Campoy J.A."/>
            <person name="Sun H."/>
            <person name="Goel M."/>
            <person name="Jiao W.-B."/>
            <person name="Folz-Donahue K."/>
            <person name="Wang N."/>
            <person name="Rubio M."/>
            <person name="Liu C."/>
            <person name="Kukat C."/>
            <person name="Ruiz D."/>
            <person name="Huettel B."/>
            <person name="Schneeberger K."/>
        </authorList>
    </citation>
    <scope>NUCLEOTIDE SEQUENCE [LARGE SCALE GENOMIC DNA]</scope>
    <source>
        <strain evidence="4">cv. Rojo Pasion</strain>
    </source>
</reference>
<organism evidence="3 4">
    <name type="scientific">Prunus armeniaca</name>
    <name type="common">Apricot</name>
    <name type="synonym">Armeniaca vulgaris</name>
    <dbReference type="NCBI Taxonomy" id="36596"/>
    <lineage>
        <taxon>Eukaryota</taxon>
        <taxon>Viridiplantae</taxon>
        <taxon>Streptophyta</taxon>
        <taxon>Embryophyta</taxon>
        <taxon>Tracheophyta</taxon>
        <taxon>Spermatophyta</taxon>
        <taxon>Magnoliopsida</taxon>
        <taxon>eudicotyledons</taxon>
        <taxon>Gunneridae</taxon>
        <taxon>Pentapetalae</taxon>
        <taxon>rosids</taxon>
        <taxon>fabids</taxon>
        <taxon>Rosales</taxon>
        <taxon>Rosaceae</taxon>
        <taxon>Amygdaloideae</taxon>
        <taxon>Amygdaleae</taxon>
        <taxon>Prunus</taxon>
    </lineage>
</organism>
<keyword evidence="2" id="KW-0732">Signal</keyword>
<dbReference type="EMBL" id="CAEKKB010000006">
    <property type="protein sequence ID" value="CAB4312860.1"/>
    <property type="molecule type" value="Genomic_DNA"/>
</dbReference>
<gene>
    <name evidence="3" type="ORF">ORAREDHAP_LOCUS35537</name>
</gene>
<accession>A0A6J5XG61</accession>
<evidence type="ECO:0000313" key="3">
    <source>
        <dbReference type="EMBL" id="CAB4312860.1"/>
    </source>
</evidence>
<proteinExistence type="predicted"/>
<protein>
    <submittedName>
        <fullName evidence="3">Uncharacterized protein</fullName>
    </submittedName>
</protein>
<evidence type="ECO:0000256" key="2">
    <source>
        <dbReference type="SAM" id="SignalP"/>
    </source>
</evidence>
<feature type="signal peptide" evidence="2">
    <location>
        <begin position="1"/>
        <end position="28"/>
    </location>
</feature>